<name>V8QWI0_9BURK</name>
<protein>
    <submittedName>
        <fullName evidence="3">2-alkenal reductase</fullName>
    </submittedName>
</protein>
<evidence type="ECO:0000313" key="4">
    <source>
        <dbReference type="Proteomes" id="UP000018733"/>
    </source>
</evidence>
<organism evidence="3 4">
    <name type="scientific">Advenella kashmirensis W13003</name>
    <dbReference type="NCBI Taxonomy" id="1424334"/>
    <lineage>
        <taxon>Bacteria</taxon>
        <taxon>Pseudomonadati</taxon>
        <taxon>Pseudomonadota</taxon>
        <taxon>Betaproteobacteria</taxon>
        <taxon>Burkholderiales</taxon>
        <taxon>Alcaligenaceae</taxon>
    </lineage>
</organism>
<dbReference type="InterPro" id="IPR045010">
    <property type="entry name" value="MDR_fam"/>
</dbReference>
<proteinExistence type="predicted"/>
<dbReference type="OrthoDB" id="9805663at2"/>
<reference evidence="3 4" key="1">
    <citation type="journal article" date="2014" name="Genome Announc.">
        <title>Draft Genome Sequence of Advenella kashmirensis Strain W13003, a Polycyclic Aromatic Hydrocarbon-Degrading Bacterium.</title>
        <authorList>
            <person name="Wang X."/>
            <person name="Jin D."/>
            <person name="Zhou L."/>
            <person name="Wu L."/>
            <person name="An W."/>
            <person name="Zhao L."/>
        </authorList>
    </citation>
    <scope>NUCLEOTIDE SEQUENCE [LARGE SCALE GENOMIC DNA]</scope>
    <source>
        <strain evidence="3 4">W13003</strain>
    </source>
</reference>
<comment type="caution">
    <text evidence="3">The sequence shown here is derived from an EMBL/GenBank/DDBJ whole genome shotgun (WGS) entry which is preliminary data.</text>
</comment>
<dbReference type="SUPFAM" id="SSF50129">
    <property type="entry name" value="GroES-like"/>
    <property type="match status" value="1"/>
</dbReference>
<dbReference type="InterPro" id="IPR013149">
    <property type="entry name" value="ADH-like_C"/>
</dbReference>
<dbReference type="HOGENOM" id="CLU_026673_29_2_4"/>
<accession>V8QWI0</accession>
<dbReference type="InterPro" id="IPR020843">
    <property type="entry name" value="ER"/>
</dbReference>
<dbReference type="eggNOG" id="COG2130">
    <property type="taxonomic scope" value="Bacteria"/>
</dbReference>
<dbReference type="InterPro" id="IPR036291">
    <property type="entry name" value="NAD(P)-bd_dom_sf"/>
</dbReference>
<dbReference type="PANTHER" id="PTHR43205">
    <property type="entry name" value="PROSTAGLANDIN REDUCTASE"/>
    <property type="match status" value="1"/>
</dbReference>
<dbReference type="STRING" id="1424334.W822_03770"/>
<feature type="domain" description="Enoyl reductase (ER)" evidence="2">
    <location>
        <begin position="30"/>
        <end position="344"/>
    </location>
</feature>
<dbReference type="InterPro" id="IPR041694">
    <property type="entry name" value="ADH_N_2"/>
</dbReference>
<keyword evidence="1" id="KW-0560">Oxidoreductase</keyword>
<dbReference type="Pfam" id="PF16884">
    <property type="entry name" value="ADH_N_2"/>
    <property type="match status" value="1"/>
</dbReference>
<dbReference type="PANTHER" id="PTHR43205:SF7">
    <property type="entry name" value="PROSTAGLANDIN REDUCTASE 1"/>
    <property type="match status" value="1"/>
</dbReference>
<evidence type="ECO:0000313" key="3">
    <source>
        <dbReference type="EMBL" id="ETF04296.1"/>
    </source>
</evidence>
<evidence type="ECO:0000256" key="1">
    <source>
        <dbReference type="ARBA" id="ARBA00023002"/>
    </source>
</evidence>
<dbReference type="SMART" id="SM00829">
    <property type="entry name" value="PKS_ER"/>
    <property type="match status" value="1"/>
</dbReference>
<dbReference type="AlphaFoldDB" id="V8QWI0"/>
<gene>
    <name evidence="3" type="ORF">W822_03770</name>
</gene>
<sequence length="346" mass="37584">MHHKQHVRVFLTKLGILVNRQIILASRPTGLPCPENFRMIESSVPVPGEGEVLIRHTHLGLAPAARLQMGEAASYRAPMKIGDVIYGQALGTVLKSRNPLYREGDVVMIQDGGWQEYSISDGHAVTKVESDIAPLTVWLGALGTSGMTAYVGLLDFGLPQMGETVVVSAASGAVGSMVGQIARIKGCRVVGIAGGQEKMTHLRRDFGYDAAVDYKDAAFDEALREACSAGIDVYFDNVGGHVRDVAWPLMNRNGRIVVCGQISEYNDSPASGPGWFDILARRLSVRGFILSDHANRRPDFLRDMGAWYREGRIAIREEVQEGLDLAVPAFIAMLQGKNSGKAIIKL</sequence>
<dbReference type="GO" id="GO:0016628">
    <property type="term" value="F:oxidoreductase activity, acting on the CH-CH group of donors, NAD or NADP as acceptor"/>
    <property type="evidence" value="ECO:0007669"/>
    <property type="project" value="InterPro"/>
</dbReference>
<keyword evidence="4" id="KW-1185">Reference proteome</keyword>
<dbReference type="CDD" id="cd05288">
    <property type="entry name" value="PGDH"/>
    <property type="match status" value="1"/>
</dbReference>
<dbReference type="Proteomes" id="UP000018733">
    <property type="component" value="Unassembled WGS sequence"/>
</dbReference>
<evidence type="ECO:0000259" key="2">
    <source>
        <dbReference type="SMART" id="SM00829"/>
    </source>
</evidence>
<dbReference type="FunFam" id="3.40.50.720:FF:000121">
    <property type="entry name" value="Prostaglandin reductase 2"/>
    <property type="match status" value="1"/>
</dbReference>
<dbReference type="Gene3D" id="3.90.180.10">
    <property type="entry name" value="Medium-chain alcohol dehydrogenases, catalytic domain"/>
    <property type="match status" value="1"/>
</dbReference>
<dbReference type="PATRIC" id="fig|1424334.3.peg.758"/>
<dbReference type="InterPro" id="IPR011032">
    <property type="entry name" value="GroES-like_sf"/>
</dbReference>
<dbReference type="SUPFAM" id="SSF51735">
    <property type="entry name" value="NAD(P)-binding Rossmann-fold domains"/>
    <property type="match status" value="1"/>
</dbReference>
<dbReference type="Gene3D" id="3.40.50.720">
    <property type="entry name" value="NAD(P)-binding Rossmann-like Domain"/>
    <property type="match status" value="1"/>
</dbReference>
<dbReference type="Pfam" id="PF00107">
    <property type="entry name" value="ADH_zinc_N"/>
    <property type="match status" value="1"/>
</dbReference>
<dbReference type="EMBL" id="AYXT01000001">
    <property type="protein sequence ID" value="ETF04296.1"/>
    <property type="molecule type" value="Genomic_DNA"/>
</dbReference>